<reference evidence="1 2" key="1">
    <citation type="submission" date="2010-04" db="EMBL/GenBank/DDBJ databases">
        <authorList>
            <person name="Muzny D."/>
            <person name="Qin X."/>
            <person name="Deng J."/>
            <person name="Jiang H."/>
            <person name="Liu Y."/>
            <person name="Qu J."/>
            <person name="Song X.-Z."/>
            <person name="Zhang L."/>
            <person name="Thornton R."/>
            <person name="Coyle M."/>
            <person name="Francisco L."/>
            <person name="Jackson L."/>
            <person name="Javaid M."/>
            <person name="Korchina V."/>
            <person name="Kovar C."/>
            <person name="Mata R."/>
            <person name="Mathew T."/>
            <person name="Ngo R."/>
            <person name="Nguyen L."/>
            <person name="Nguyen N."/>
            <person name="Okwuonu G."/>
            <person name="Ongeri F."/>
            <person name="Pham C."/>
            <person name="Simmons D."/>
            <person name="Wilczek-Boney K."/>
            <person name="Hale W."/>
            <person name="Jakkamsetti A."/>
            <person name="Pham P."/>
            <person name="Ruth R."/>
            <person name="San Lucas F."/>
            <person name="Warren J."/>
            <person name="Zhang J."/>
            <person name="Zhao Z."/>
            <person name="Zhou C."/>
            <person name="Zhu D."/>
            <person name="Lee S."/>
            <person name="Bess C."/>
            <person name="Blankenburg K."/>
            <person name="Forbes L."/>
            <person name="Fu Q."/>
            <person name="Gubbala S."/>
            <person name="Hirani K."/>
            <person name="Jayaseelan J.C."/>
            <person name="Lara F."/>
            <person name="Munidasa M."/>
            <person name="Palculict T."/>
            <person name="Patil S."/>
            <person name="Pu L.-L."/>
            <person name="Saada N."/>
            <person name="Tang L."/>
            <person name="Weissenberger G."/>
            <person name="Zhu Y."/>
            <person name="Hemphill L."/>
            <person name="Shang Y."/>
            <person name="Youmans B."/>
            <person name="Ayvaz T."/>
            <person name="Ross M."/>
            <person name="Santibanez J."/>
            <person name="Aqrawi P."/>
            <person name="Gross S."/>
            <person name="Joshi V."/>
            <person name="Fowler G."/>
            <person name="Nazareth L."/>
            <person name="Reid J."/>
            <person name="Worley K."/>
            <person name="Petrosino J."/>
            <person name="Highlander S."/>
            <person name="Gibbs R."/>
        </authorList>
    </citation>
    <scope>NUCLEOTIDE SEQUENCE [LARGE SCALE GENOMIC DNA]</scope>
    <source>
        <strain evidence="1 2">ATCC BAA-614</strain>
    </source>
</reference>
<keyword evidence="2" id="KW-1185">Reference proteome</keyword>
<sequence>MRLNADGDMRVTVLAKRDPPRVQIHAGPLRFTATEAEAVTLATQLADAVAELRAARVYRNDNTTAPKENR</sequence>
<protein>
    <submittedName>
        <fullName evidence="1">Uncharacterized protein</fullName>
    </submittedName>
</protein>
<evidence type="ECO:0000313" key="2">
    <source>
        <dbReference type="Proteomes" id="UP000003653"/>
    </source>
</evidence>
<comment type="caution">
    <text evidence="1">The sequence shown here is derived from an EMBL/GenBank/DDBJ whole genome shotgun (WGS) entry which is preliminary data.</text>
</comment>
<proteinExistence type="predicted"/>
<dbReference type="HOGENOM" id="CLU_2753565_0_0_11"/>
<dbReference type="EMBL" id="ADNV01000332">
    <property type="protein sequence ID" value="EFG75185.1"/>
    <property type="molecule type" value="Genomic_DNA"/>
</dbReference>
<gene>
    <name evidence="1" type="ORF">HMPREF0591_4863</name>
</gene>
<dbReference type="Proteomes" id="UP000003653">
    <property type="component" value="Unassembled WGS sequence"/>
</dbReference>
<name>D5PFB5_9MYCO</name>
<dbReference type="AlphaFoldDB" id="D5PFB5"/>
<evidence type="ECO:0000313" key="1">
    <source>
        <dbReference type="EMBL" id="EFG75185.1"/>
    </source>
</evidence>
<accession>D5PFB5</accession>
<organism evidence="1 2">
    <name type="scientific">Mycobacterium parascrofulaceum ATCC BAA-614</name>
    <dbReference type="NCBI Taxonomy" id="525368"/>
    <lineage>
        <taxon>Bacteria</taxon>
        <taxon>Bacillati</taxon>
        <taxon>Actinomycetota</taxon>
        <taxon>Actinomycetes</taxon>
        <taxon>Mycobacteriales</taxon>
        <taxon>Mycobacteriaceae</taxon>
        <taxon>Mycobacterium</taxon>
        <taxon>Mycobacterium simiae complex</taxon>
    </lineage>
</organism>